<feature type="transmembrane region" description="Helical" evidence="5">
    <location>
        <begin position="73"/>
        <end position="93"/>
    </location>
</feature>
<comment type="subcellular location">
    <subcellularLocation>
        <location evidence="1">Membrane</location>
        <topology evidence="1">Multi-pass membrane protein</topology>
    </subcellularLocation>
</comment>
<gene>
    <name evidence="7" type="ORF">VTJ83DRAFT_2898</name>
</gene>
<keyword evidence="8" id="KW-1185">Reference proteome</keyword>
<keyword evidence="2 5" id="KW-0812">Transmembrane</keyword>
<evidence type="ECO:0000256" key="3">
    <source>
        <dbReference type="ARBA" id="ARBA00022989"/>
    </source>
</evidence>
<feature type="transmembrane region" description="Helical" evidence="5">
    <location>
        <begin position="393"/>
        <end position="411"/>
    </location>
</feature>
<evidence type="ECO:0000259" key="6">
    <source>
        <dbReference type="Pfam" id="PF00999"/>
    </source>
</evidence>
<evidence type="ECO:0000313" key="8">
    <source>
        <dbReference type="Proteomes" id="UP001600064"/>
    </source>
</evidence>
<accession>A0ABR4DEP8</accession>
<feature type="domain" description="Cation/H+ exchanger transmembrane" evidence="6">
    <location>
        <begin position="29"/>
        <end position="459"/>
    </location>
</feature>
<dbReference type="InterPro" id="IPR004712">
    <property type="entry name" value="Na+/H+_antiporter_fungi"/>
</dbReference>
<keyword evidence="3 5" id="KW-1133">Transmembrane helix</keyword>
<feature type="transmembrane region" description="Helical" evidence="5">
    <location>
        <begin position="236"/>
        <end position="253"/>
    </location>
</feature>
<reference evidence="7 8" key="1">
    <citation type="journal article" date="2024" name="Commun. Biol.">
        <title>Comparative genomic analysis of thermophilic fungi reveals convergent evolutionary adaptations and gene losses.</title>
        <authorList>
            <person name="Steindorff A.S."/>
            <person name="Aguilar-Pontes M.V."/>
            <person name="Robinson A.J."/>
            <person name="Andreopoulos B."/>
            <person name="LaButti K."/>
            <person name="Kuo A."/>
            <person name="Mondo S."/>
            <person name="Riley R."/>
            <person name="Otillar R."/>
            <person name="Haridas S."/>
            <person name="Lipzen A."/>
            <person name="Grimwood J."/>
            <person name="Schmutz J."/>
            <person name="Clum A."/>
            <person name="Reid I.D."/>
            <person name="Moisan M.C."/>
            <person name="Butler G."/>
            <person name="Nguyen T.T.M."/>
            <person name="Dewar K."/>
            <person name="Conant G."/>
            <person name="Drula E."/>
            <person name="Henrissat B."/>
            <person name="Hansel C."/>
            <person name="Singer S."/>
            <person name="Hutchinson M.I."/>
            <person name="de Vries R.P."/>
            <person name="Natvig D.O."/>
            <person name="Powell A.J."/>
            <person name="Tsang A."/>
            <person name="Grigoriev I.V."/>
        </authorList>
    </citation>
    <scope>NUCLEOTIDE SEQUENCE [LARGE SCALE GENOMIC DNA]</scope>
    <source>
        <strain evidence="7 8">ATCC 22073</strain>
    </source>
</reference>
<dbReference type="Pfam" id="PF00999">
    <property type="entry name" value="Na_H_Exchanger"/>
    <property type="match status" value="1"/>
</dbReference>
<feature type="transmembrane region" description="Helical" evidence="5">
    <location>
        <begin position="35"/>
        <end position="53"/>
    </location>
</feature>
<feature type="transmembrane region" description="Helical" evidence="5">
    <location>
        <begin position="361"/>
        <end position="381"/>
    </location>
</feature>
<proteinExistence type="predicted"/>
<dbReference type="RefSeq" id="XP_070866779.1">
    <property type="nucleotide sequence ID" value="XM_071009218.1"/>
</dbReference>
<feature type="transmembrane region" description="Helical" evidence="5">
    <location>
        <begin position="105"/>
        <end position="128"/>
    </location>
</feature>
<evidence type="ECO:0000313" key="7">
    <source>
        <dbReference type="EMBL" id="KAL2268052.1"/>
    </source>
</evidence>
<dbReference type="Proteomes" id="UP001600064">
    <property type="component" value="Unassembled WGS sequence"/>
</dbReference>
<organism evidence="7 8">
    <name type="scientific">Remersonia thermophila</name>
    <dbReference type="NCBI Taxonomy" id="72144"/>
    <lineage>
        <taxon>Eukaryota</taxon>
        <taxon>Fungi</taxon>
        <taxon>Dikarya</taxon>
        <taxon>Ascomycota</taxon>
        <taxon>Pezizomycotina</taxon>
        <taxon>Sordariomycetes</taxon>
        <taxon>Sordariomycetidae</taxon>
        <taxon>Sordariales</taxon>
        <taxon>Sordariales incertae sedis</taxon>
        <taxon>Remersonia</taxon>
    </lineage>
</organism>
<feature type="transmembrane region" description="Helical" evidence="5">
    <location>
        <begin position="273"/>
        <end position="292"/>
    </location>
</feature>
<dbReference type="InterPro" id="IPR006153">
    <property type="entry name" value="Cation/H_exchanger_TM"/>
</dbReference>
<feature type="transmembrane region" description="Helical" evidence="5">
    <location>
        <begin position="440"/>
        <end position="463"/>
    </location>
</feature>
<dbReference type="EMBL" id="JAZGUE010000003">
    <property type="protein sequence ID" value="KAL2268052.1"/>
    <property type="molecule type" value="Genomic_DNA"/>
</dbReference>
<evidence type="ECO:0000256" key="1">
    <source>
        <dbReference type="ARBA" id="ARBA00004141"/>
    </source>
</evidence>
<name>A0ABR4DEP8_9PEZI</name>
<sequence>MPLLDVSELNVVVAVFGGFMILYGTISVLIKNRWFLGEALPAVVFGIALGPIAAKCLDSTRWGSAIEGQTPAITLGVTRIVICVQLVLAGYQLPAKYQRHHWREMAVCMIPVMTIMWLSTSLCLLAVAPGLSLLSAMFIAACVTSTDPVLSQAVAKGPFADTFVARPLREIISSEAGANDGFGFPFLMLATYLLRHAHGADGELRERGLLLARAGGAVGRLGGGVGIAIKNWFLETWLYFVIMSIPIGAFVGFTSGKALKFAVRRKWVDCESYLLFPTAIGLFLTGICGMLGTDDLLACFVAGTAMNWDGEYLREALERHDEVNSSVDMLLNLGGFIYLGTVVPWSEFHQPEVTGLTYGRLFALGFLILLFRRIPAILITYKLMPRSCRNYKEAFFMGYFGPIGIGAVFYLEHARKLIPAPGSPDSDAELDLLGRTLIPAVYWLVLFSIVVHGLSIPALHLIYRALGVQPVRDDGVEVRRLSERVPTPVNAAVGDSDTFIAYNRFSRPQFDEAQLPVVTGVMPPKERRYSHMSI</sequence>
<dbReference type="PANTHER" id="PTHR31382">
    <property type="entry name" value="NA(+)/H(+) ANTIPORTER"/>
    <property type="match status" value="1"/>
</dbReference>
<protein>
    <recommendedName>
        <fullName evidence="6">Cation/H+ exchanger transmembrane domain-containing protein</fullName>
    </recommendedName>
</protein>
<evidence type="ECO:0000256" key="5">
    <source>
        <dbReference type="SAM" id="Phobius"/>
    </source>
</evidence>
<keyword evidence="4 5" id="KW-0472">Membrane</keyword>
<comment type="caution">
    <text evidence="7">The sequence shown here is derived from an EMBL/GenBank/DDBJ whole genome shotgun (WGS) entry which is preliminary data.</text>
</comment>
<evidence type="ECO:0000256" key="2">
    <source>
        <dbReference type="ARBA" id="ARBA00022692"/>
    </source>
</evidence>
<dbReference type="PANTHER" id="PTHR31382:SF3">
    <property type="entry name" value="SODIUM ION_PROTON EXCHANGER (EUROFUNG)"/>
    <property type="match status" value="1"/>
</dbReference>
<evidence type="ECO:0000256" key="4">
    <source>
        <dbReference type="ARBA" id="ARBA00023136"/>
    </source>
</evidence>
<dbReference type="GeneID" id="98123862"/>
<feature type="transmembrane region" description="Helical" evidence="5">
    <location>
        <begin position="12"/>
        <end position="30"/>
    </location>
</feature>